<gene>
    <name evidence="1" type="ORF">STAFG_8929</name>
</gene>
<dbReference type="AlphaFoldDB" id="S4MKQ4"/>
<dbReference type="EMBL" id="AOPY01001723">
    <property type="protein sequence ID" value="EPJ34042.1"/>
    <property type="molecule type" value="Genomic_DNA"/>
</dbReference>
<reference evidence="1 2" key="1">
    <citation type="submission" date="2013-02" db="EMBL/GenBank/DDBJ databases">
        <title>Draft Genome Sequence of Streptomyces afghaniensis, Which Produces Compounds of the Julimycin B-Complex.</title>
        <authorList>
            <person name="Gruening B.A."/>
            <person name="Praeg A."/>
            <person name="Erxleben A."/>
            <person name="Guenther S."/>
            <person name="Fiedler H.-P."/>
            <person name="Goodfellow M."/>
            <person name="Mueller M."/>
        </authorList>
    </citation>
    <scope>NUCLEOTIDE SEQUENCE [LARGE SCALE GENOMIC DNA]</scope>
    <source>
        <strain evidence="1 2">772</strain>
    </source>
</reference>
<keyword evidence="2" id="KW-1185">Reference proteome</keyword>
<comment type="caution">
    <text evidence="1">The sequence shown here is derived from an EMBL/GenBank/DDBJ whole genome shotgun (WGS) entry which is preliminary data.</text>
</comment>
<organism evidence="1 2">
    <name type="scientific">Streptomyces afghaniensis 772</name>
    <dbReference type="NCBI Taxonomy" id="1283301"/>
    <lineage>
        <taxon>Bacteria</taxon>
        <taxon>Bacillati</taxon>
        <taxon>Actinomycetota</taxon>
        <taxon>Actinomycetes</taxon>
        <taxon>Kitasatosporales</taxon>
        <taxon>Streptomycetaceae</taxon>
        <taxon>Streptomyces</taxon>
    </lineage>
</organism>
<dbReference type="Proteomes" id="UP000015001">
    <property type="component" value="Unassembled WGS sequence"/>
</dbReference>
<accession>S4MKQ4</accession>
<sequence>MVVVRFGVDADQKESVLDEITKGIKVSTGGGNGQTV</sequence>
<evidence type="ECO:0000313" key="1">
    <source>
        <dbReference type="EMBL" id="EPJ34042.1"/>
    </source>
</evidence>
<proteinExistence type="predicted"/>
<dbReference type="HOGENOM" id="CLU_3358696_0_0_11"/>
<protein>
    <submittedName>
        <fullName evidence="1">Uncharacterized protein</fullName>
    </submittedName>
</protein>
<name>S4MKQ4_9ACTN</name>
<evidence type="ECO:0000313" key="2">
    <source>
        <dbReference type="Proteomes" id="UP000015001"/>
    </source>
</evidence>